<evidence type="ECO:0000313" key="3">
    <source>
        <dbReference type="Proteomes" id="UP000438429"/>
    </source>
</evidence>
<dbReference type="Proteomes" id="UP000438429">
    <property type="component" value="Unassembled WGS sequence"/>
</dbReference>
<evidence type="ECO:0000256" key="1">
    <source>
        <dbReference type="SAM" id="MobiDB-lite"/>
    </source>
</evidence>
<dbReference type="AlphaFoldDB" id="A0A6A4RWI8"/>
<feature type="region of interest" description="Disordered" evidence="1">
    <location>
        <begin position="1"/>
        <end position="43"/>
    </location>
</feature>
<protein>
    <submittedName>
        <fullName evidence="2">Uncharacterized protein</fullName>
    </submittedName>
</protein>
<evidence type="ECO:0000313" key="2">
    <source>
        <dbReference type="EMBL" id="KAF0023472.1"/>
    </source>
</evidence>
<sequence>MRKDGDSTKELSNWEKRKHNGNDVNSQQCRLQNSTKDVPAGSGHLQRYRKESNCLAIRHLYFELIYLKPFHTLRI</sequence>
<accession>A0A6A4RWI8</accession>
<reference evidence="2 3" key="1">
    <citation type="submission" date="2019-06" db="EMBL/GenBank/DDBJ databases">
        <title>Draft genomes of female and male turbot (Scophthalmus maximus).</title>
        <authorList>
            <person name="Xu H."/>
            <person name="Xu X.-W."/>
            <person name="Shao C."/>
            <person name="Chen S."/>
        </authorList>
    </citation>
    <scope>NUCLEOTIDE SEQUENCE [LARGE SCALE GENOMIC DNA]</scope>
    <source>
        <strain evidence="2">Ysfricsl-2016a</strain>
        <tissue evidence="2">Blood</tissue>
    </source>
</reference>
<gene>
    <name evidence="2" type="ORF">F2P81_024102</name>
</gene>
<feature type="compositionally biased region" description="Basic and acidic residues" evidence="1">
    <location>
        <begin position="1"/>
        <end position="15"/>
    </location>
</feature>
<name>A0A6A4RWI8_SCOMX</name>
<organism evidence="2 3">
    <name type="scientific">Scophthalmus maximus</name>
    <name type="common">Turbot</name>
    <name type="synonym">Psetta maxima</name>
    <dbReference type="NCBI Taxonomy" id="52904"/>
    <lineage>
        <taxon>Eukaryota</taxon>
        <taxon>Metazoa</taxon>
        <taxon>Chordata</taxon>
        <taxon>Craniata</taxon>
        <taxon>Vertebrata</taxon>
        <taxon>Euteleostomi</taxon>
        <taxon>Actinopterygii</taxon>
        <taxon>Neopterygii</taxon>
        <taxon>Teleostei</taxon>
        <taxon>Neoteleostei</taxon>
        <taxon>Acanthomorphata</taxon>
        <taxon>Carangaria</taxon>
        <taxon>Pleuronectiformes</taxon>
        <taxon>Pleuronectoidei</taxon>
        <taxon>Scophthalmidae</taxon>
        <taxon>Scophthalmus</taxon>
    </lineage>
</organism>
<proteinExistence type="predicted"/>
<dbReference type="EMBL" id="VEVO01000022">
    <property type="protein sequence ID" value="KAF0023472.1"/>
    <property type="molecule type" value="Genomic_DNA"/>
</dbReference>
<comment type="caution">
    <text evidence="2">The sequence shown here is derived from an EMBL/GenBank/DDBJ whole genome shotgun (WGS) entry which is preliminary data.</text>
</comment>
<feature type="compositionally biased region" description="Polar residues" evidence="1">
    <location>
        <begin position="22"/>
        <end position="36"/>
    </location>
</feature>